<evidence type="ECO:0000313" key="1">
    <source>
        <dbReference type="EMBL" id="EEX75561.1"/>
    </source>
</evidence>
<gene>
    <name evidence="1" type="ORF">GCWU000323_00160</name>
</gene>
<sequence length="63" mass="7462">MFLIIFLLVNSFGISESLKDENYFALKKDEQNLQESKKDSEKEVLENEVKIELNRNILNKEKN</sequence>
<comment type="caution">
    <text evidence="1">The sequence shown here is derived from an EMBL/GenBank/DDBJ whole genome shotgun (WGS) entry which is preliminary data.</text>
</comment>
<reference evidence="1 2" key="1">
    <citation type="submission" date="2009-09" db="EMBL/GenBank/DDBJ databases">
        <authorList>
            <person name="Weinstock G."/>
            <person name="Sodergren E."/>
            <person name="Clifton S."/>
            <person name="Fulton L."/>
            <person name="Fulton B."/>
            <person name="Courtney L."/>
            <person name="Fronick C."/>
            <person name="Harrison M."/>
            <person name="Strong C."/>
            <person name="Farmer C."/>
            <person name="Delahaunty K."/>
            <person name="Markovic C."/>
            <person name="Hall O."/>
            <person name="Minx P."/>
            <person name="Tomlinson C."/>
            <person name="Mitreva M."/>
            <person name="Nelson J."/>
            <person name="Hou S."/>
            <person name="Wollam A."/>
            <person name="Pepin K.H."/>
            <person name="Johnson M."/>
            <person name="Bhonagiri V."/>
            <person name="Nash W.E."/>
            <person name="Warren W."/>
            <person name="Chinwalla A."/>
            <person name="Mardis E.R."/>
            <person name="Wilson R.K."/>
        </authorList>
    </citation>
    <scope>NUCLEOTIDE SEQUENCE [LARGE SCALE GENOMIC DNA]</scope>
    <source>
        <strain evidence="1 2">F0254</strain>
    </source>
</reference>
<name>C9MUE1_9FUSO</name>
<dbReference type="Proteomes" id="UP000006233">
    <property type="component" value="Unassembled WGS sequence"/>
</dbReference>
<protein>
    <submittedName>
        <fullName evidence="1">Uncharacterized protein</fullName>
    </submittedName>
</protein>
<dbReference type="HOGENOM" id="CLU_2880410_0_0_0"/>
<dbReference type="AlphaFoldDB" id="C9MUE1"/>
<proteinExistence type="predicted"/>
<evidence type="ECO:0000313" key="2">
    <source>
        <dbReference type="Proteomes" id="UP000006233"/>
    </source>
</evidence>
<dbReference type="EMBL" id="ACVB02000006">
    <property type="protein sequence ID" value="EEX75561.1"/>
    <property type="molecule type" value="Genomic_DNA"/>
</dbReference>
<organism evidence="1 2">
    <name type="scientific">Leptotrichia hofstadii F0254</name>
    <dbReference type="NCBI Taxonomy" id="634994"/>
    <lineage>
        <taxon>Bacteria</taxon>
        <taxon>Fusobacteriati</taxon>
        <taxon>Fusobacteriota</taxon>
        <taxon>Fusobacteriia</taxon>
        <taxon>Fusobacteriales</taxon>
        <taxon>Leptotrichiaceae</taxon>
        <taxon>Leptotrichia</taxon>
    </lineage>
</organism>
<dbReference type="eggNOG" id="COG1752">
    <property type="taxonomic scope" value="Bacteria"/>
</dbReference>
<accession>C9MUE1</accession>
<dbReference type="STRING" id="634994.GCWU000323_00160"/>